<proteinExistence type="predicted"/>
<sequence length="248" mass="26112">MRSNDGDVTARARIRDAAIRCFGARGFGASVRAVAQDAGVSAGLVIHHFGSKDGLRAACDEHVLRVIREAKYDAFTAGGPAAAVLQLAQVEEYAPVITYTMRTLQAGGQAARDLIDHFVADSEQYLAAGVAAGTLRPSRDERARARYLTLVGFGALLLDAALEEPREGDTPSDYVRRYTERVALPALEVFTEGVMADRSMLDAYLMYVTDPPGHDAVTTPAAASTDPAATPADAPGAGTSTTDEGDPA</sequence>
<dbReference type="SUPFAM" id="SSF48498">
    <property type="entry name" value="Tetracyclin repressor-like, C-terminal domain"/>
    <property type="match status" value="1"/>
</dbReference>
<dbReference type="Pfam" id="PF17933">
    <property type="entry name" value="TetR_C_25"/>
    <property type="match status" value="1"/>
</dbReference>
<dbReference type="PANTHER" id="PTHR30055">
    <property type="entry name" value="HTH-TYPE TRANSCRIPTIONAL REGULATOR RUTR"/>
    <property type="match status" value="1"/>
</dbReference>
<dbReference type="Pfam" id="PF00440">
    <property type="entry name" value="TetR_N"/>
    <property type="match status" value="1"/>
</dbReference>
<comment type="caution">
    <text evidence="5">The sequence shown here is derived from an EMBL/GenBank/DDBJ whole genome shotgun (WGS) entry which is preliminary data.</text>
</comment>
<evidence type="ECO:0000256" key="3">
    <source>
        <dbReference type="SAM" id="MobiDB-lite"/>
    </source>
</evidence>
<dbReference type="Gene3D" id="1.10.357.10">
    <property type="entry name" value="Tetracycline Repressor, domain 2"/>
    <property type="match status" value="1"/>
</dbReference>
<dbReference type="InterPro" id="IPR050109">
    <property type="entry name" value="HTH-type_TetR-like_transc_reg"/>
</dbReference>
<dbReference type="EMBL" id="AXCZ01000033">
    <property type="protein sequence ID" value="KGM13597.1"/>
    <property type="molecule type" value="Genomic_DNA"/>
</dbReference>
<evidence type="ECO:0000313" key="6">
    <source>
        <dbReference type="Proteomes" id="UP000054314"/>
    </source>
</evidence>
<dbReference type="PRINTS" id="PR00455">
    <property type="entry name" value="HTHTETR"/>
</dbReference>
<dbReference type="GO" id="GO:0000976">
    <property type="term" value="F:transcription cis-regulatory region binding"/>
    <property type="evidence" value="ECO:0007669"/>
    <property type="project" value="TreeGrafter"/>
</dbReference>
<keyword evidence="6" id="KW-1185">Reference proteome</keyword>
<gene>
    <name evidence="5" type="ORF">N869_09975</name>
</gene>
<evidence type="ECO:0000259" key="4">
    <source>
        <dbReference type="PROSITE" id="PS50977"/>
    </source>
</evidence>
<dbReference type="SUPFAM" id="SSF46689">
    <property type="entry name" value="Homeodomain-like"/>
    <property type="match status" value="1"/>
</dbReference>
<dbReference type="InterPro" id="IPR041484">
    <property type="entry name" value="TetR_C_25"/>
</dbReference>
<dbReference type="Proteomes" id="UP000054314">
    <property type="component" value="Unassembled WGS sequence"/>
</dbReference>
<reference evidence="5 6" key="1">
    <citation type="submission" date="2013-08" db="EMBL/GenBank/DDBJ databases">
        <title>Genome sequencing of Cellulomonas bogoriensis 69B4.</title>
        <authorList>
            <person name="Chen F."/>
            <person name="Li Y."/>
            <person name="Wang G."/>
        </authorList>
    </citation>
    <scope>NUCLEOTIDE SEQUENCE [LARGE SCALE GENOMIC DNA]</scope>
    <source>
        <strain evidence="5 6">69B4</strain>
    </source>
</reference>
<dbReference type="AlphaFoldDB" id="A0A0A0C0V3"/>
<feature type="DNA-binding region" description="H-T-H motif" evidence="2">
    <location>
        <begin position="30"/>
        <end position="49"/>
    </location>
</feature>
<dbReference type="GO" id="GO:0003700">
    <property type="term" value="F:DNA-binding transcription factor activity"/>
    <property type="evidence" value="ECO:0007669"/>
    <property type="project" value="TreeGrafter"/>
</dbReference>
<dbReference type="RefSeq" id="WP_084136453.1">
    <property type="nucleotide sequence ID" value="NZ_AXCZ01000033.1"/>
</dbReference>
<evidence type="ECO:0000256" key="2">
    <source>
        <dbReference type="PROSITE-ProRule" id="PRU00335"/>
    </source>
</evidence>
<dbReference type="OrthoDB" id="3403733at2"/>
<dbReference type="PROSITE" id="PS50977">
    <property type="entry name" value="HTH_TETR_2"/>
    <property type="match status" value="1"/>
</dbReference>
<dbReference type="InterPro" id="IPR001647">
    <property type="entry name" value="HTH_TetR"/>
</dbReference>
<accession>A0A0A0C0V3</accession>
<feature type="region of interest" description="Disordered" evidence="3">
    <location>
        <begin position="214"/>
        <end position="248"/>
    </location>
</feature>
<feature type="domain" description="HTH tetR-type" evidence="4">
    <location>
        <begin position="8"/>
        <end position="67"/>
    </location>
</feature>
<organism evidence="5 6">
    <name type="scientific">Cellulomonas bogoriensis 69B4 = DSM 16987</name>
    <dbReference type="NCBI Taxonomy" id="1386082"/>
    <lineage>
        <taxon>Bacteria</taxon>
        <taxon>Bacillati</taxon>
        <taxon>Actinomycetota</taxon>
        <taxon>Actinomycetes</taxon>
        <taxon>Micrococcales</taxon>
        <taxon>Cellulomonadaceae</taxon>
        <taxon>Cellulomonas</taxon>
    </lineage>
</organism>
<evidence type="ECO:0000256" key="1">
    <source>
        <dbReference type="ARBA" id="ARBA00023125"/>
    </source>
</evidence>
<dbReference type="InterPro" id="IPR036271">
    <property type="entry name" value="Tet_transcr_reg_TetR-rel_C_sf"/>
</dbReference>
<dbReference type="InterPro" id="IPR009057">
    <property type="entry name" value="Homeodomain-like_sf"/>
</dbReference>
<evidence type="ECO:0000313" key="5">
    <source>
        <dbReference type="EMBL" id="KGM13597.1"/>
    </source>
</evidence>
<dbReference type="PANTHER" id="PTHR30055:SF146">
    <property type="entry name" value="HTH-TYPE TRANSCRIPTIONAL DUAL REGULATOR CECR"/>
    <property type="match status" value="1"/>
</dbReference>
<feature type="compositionally biased region" description="Low complexity" evidence="3">
    <location>
        <begin position="215"/>
        <end position="242"/>
    </location>
</feature>
<keyword evidence="1 2" id="KW-0238">DNA-binding</keyword>
<protein>
    <submittedName>
        <fullName evidence="5">TetR family transcriptional regulator</fullName>
    </submittedName>
</protein>
<name>A0A0A0C0V3_9CELL</name>